<name>A0A7Y6I2C9_9ACTN</name>
<dbReference type="AlphaFoldDB" id="A0A7Y6I2C9"/>
<dbReference type="RefSeq" id="WP_175587690.1">
    <property type="nucleotide sequence ID" value="NZ_JABWGN010000001.1"/>
</dbReference>
<sequence>MSTLAATPGQEINVTSHTIAHVRDRCDDELKEWLVHLRHIVATLTIDPPGFGIVGDHVIGTTYDAIRREADGLLGDAQEAVESWVRTLDQCQRNWRAAEDHSIVKYR</sequence>
<comment type="caution">
    <text evidence="1">The sequence shown here is derived from an EMBL/GenBank/DDBJ whole genome shotgun (WGS) entry which is preliminary data.</text>
</comment>
<protein>
    <submittedName>
        <fullName evidence="1">Uncharacterized protein</fullName>
    </submittedName>
</protein>
<dbReference type="EMBL" id="JABWGN010000001">
    <property type="protein sequence ID" value="NUW30236.1"/>
    <property type="molecule type" value="Genomic_DNA"/>
</dbReference>
<dbReference type="Proteomes" id="UP000586042">
    <property type="component" value="Unassembled WGS sequence"/>
</dbReference>
<accession>A0A7Y6I2C9</accession>
<evidence type="ECO:0000313" key="1">
    <source>
        <dbReference type="EMBL" id="NUW30236.1"/>
    </source>
</evidence>
<organism evidence="1 2">
    <name type="scientific">Nonomuraea montanisoli</name>
    <dbReference type="NCBI Taxonomy" id="2741721"/>
    <lineage>
        <taxon>Bacteria</taxon>
        <taxon>Bacillati</taxon>
        <taxon>Actinomycetota</taxon>
        <taxon>Actinomycetes</taxon>
        <taxon>Streptosporangiales</taxon>
        <taxon>Streptosporangiaceae</taxon>
        <taxon>Nonomuraea</taxon>
    </lineage>
</organism>
<proteinExistence type="predicted"/>
<reference evidence="1 2" key="1">
    <citation type="submission" date="2020-06" db="EMBL/GenBank/DDBJ databases">
        <title>Nonomuraea sp. SMC257, a novel actinomycete isolated from soil.</title>
        <authorList>
            <person name="Chanama M."/>
        </authorList>
    </citation>
    <scope>NUCLEOTIDE SEQUENCE [LARGE SCALE GENOMIC DNA]</scope>
    <source>
        <strain evidence="1 2">SMC257</strain>
    </source>
</reference>
<evidence type="ECO:0000313" key="2">
    <source>
        <dbReference type="Proteomes" id="UP000586042"/>
    </source>
</evidence>
<keyword evidence="2" id="KW-1185">Reference proteome</keyword>
<gene>
    <name evidence="1" type="ORF">HTZ77_02155</name>
</gene>